<feature type="non-terminal residue" evidence="3">
    <location>
        <position position="1"/>
    </location>
</feature>
<protein>
    <submittedName>
        <fullName evidence="3">GTP-binding protein EngA</fullName>
    </submittedName>
</protein>
<dbReference type="InterPro" id="IPR032859">
    <property type="entry name" value="KH_dom-like"/>
</dbReference>
<dbReference type="InterPro" id="IPR015946">
    <property type="entry name" value="KH_dom-like_a/b"/>
</dbReference>
<reference evidence="3" key="1">
    <citation type="submission" date="2018-06" db="EMBL/GenBank/DDBJ databases">
        <authorList>
            <person name="Zhirakovskaya E."/>
        </authorList>
    </citation>
    <scope>NUCLEOTIDE SEQUENCE</scope>
</reference>
<organism evidence="3">
    <name type="scientific">hydrothermal vent metagenome</name>
    <dbReference type="NCBI Taxonomy" id="652676"/>
    <lineage>
        <taxon>unclassified sequences</taxon>
        <taxon>metagenomes</taxon>
        <taxon>ecological metagenomes</taxon>
    </lineage>
</organism>
<accession>A0A3B0WY08</accession>
<evidence type="ECO:0000313" key="3">
    <source>
        <dbReference type="EMBL" id="VAW48484.1"/>
    </source>
</evidence>
<dbReference type="AlphaFoldDB" id="A0A3B0WY08"/>
<feature type="region of interest" description="Disordered" evidence="1">
    <location>
        <begin position="43"/>
        <end position="77"/>
    </location>
</feature>
<dbReference type="Gene3D" id="3.30.300.20">
    <property type="match status" value="1"/>
</dbReference>
<proteinExistence type="predicted"/>
<evidence type="ECO:0000259" key="2">
    <source>
        <dbReference type="Pfam" id="PF14714"/>
    </source>
</evidence>
<dbReference type="EMBL" id="UOFB01000268">
    <property type="protein sequence ID" value="VAW48484.1"/>
    <property type="molecule type" value="Genomic_DNA"/>
</dbReference>
<name>A0A3B0WY08_9ZZZZ</name>
<dbReference type="Pfam" id="PF14714">
    <property type="entry name" value="KH_dom-like"/>
    <property type="match status" value="1"/>
</dbReference>
<sequence length="77" mass="9202">VIVHGNQVDKLPQAYVRYLMNVFRKAFKWVGTPVTIEFKTTTNPFEGRKNKQLHRKKRDGEDDKFKAKKKKKQAKRR</sequence>
<feature type="compositionally biased region" description="Basic residues" evidence="1">
    <location>
        <begin position="66"/>
        <end position="77"/>
    </location>
</feature>
<feature type="domain" description="GTPase Der C-terminal KH-domain-like" evidence="2">
    <location>
        <begin position="2"/>
        <end position="39"/>
    </location>
</feature>
<gene>
    <name evidence="3" type="ORF">MNBD_GAMMA04-1976</name>
</gene>
<evidence type="ECO:0000256" key="1">
    <source>
        <dbReference type="SAM" id="MobiDB-lite"/>
    </source>
</evidence>